<evidence type="ECO:0000256" key="1">
    <source>
        <dbReference type="ARBA" id="ARBA00001864"/>
    </source>
</evidence>
<feature type="binding site" evidence="4">
    <location>
        <position position="232"/>
    </location>
    <ligand>
        <name>3-dehydroquinate</name>
        <dbReference type="ChEBI" id="CHEBI:32364"/>
    </ligand>
</feature>
<comment type="catalytic activity">
    <reaction evidence="1 4">
        <text>3-dehydroquinate = 3-dehydroshikimate + H2O</text>
        <dbReference type="Rhea" id="RHEA:21096"/>
        <dbReference type="ChEBI" id="CHEBI:15377"/>
        <dbReference type="ChEBI" id="CHEBI:16630"/>
        <dbReference type="ChEBI" id="CHEBI:32364"/>
        <dbReference type="EC" id="4.2.1.10"/>
    </reaction>
</comment>
<dbReference type="CDD" id="cd00502">
    <property type="entry name" value="DHQase_I"/>
    <property type="match status" value="1"/>
</dbReference>
<dbReference type="EC" id="4.2.1.10" evidence="4"/>
<dbReference type="SUPFAM" id="SSF51569">
    <property type="entry name" value="Aldolase"/>
    <property type="match status" value="1"/>
</dbReference>
<comment type="caution">
    <text evidence="4">Lacks conserved residue(s) required for the propagation of feature annotation.</text>
</comment>
<comment type="caution">
    <text evidence="5">The sequence shown here is derived from an EMBL/GenBank/DDBJ whole genome shotgun (WGS) entry which is preliminary data.</text>
</comment>
<dbReference type="InterPro" id="IPR013785">
    <property type="entry name" value="Aldolase_TIM"/>
</dbReference>
<sequence length="256" mass="28536">MTKEIQIREVRIGSGQPKICVPMTGKDRSALLEEAGRIRDIKADLAEWRADFYEGLSHEESLPDMLREIRNALGEIPLIFTIRTVSEGGNAEISEKEYEKYTLTAAESGNADLIDIEYFSHENVSELIRRIQMTGAKVIASTHDFEKTDDSKTLKNRFIDMDASGADILKMAVMPQRFEDVADLMQVTSEVTEEYTEKPVIAMSMGNLGSMSRIAGENFGSSVTFATVGKASAPGQFPVEELRMMMNALHKKNVED</sequence>
<feature type="active site" description="Schiff-base intermediate with substrate" evidence="4">
    <location>
        <position position="170"/>
    </location>
</feature>
<dbReference type="Gene3D" id="3.20.20.70">
    <property type="entry name" value="Aldolase class I"/>
    <property type="match status" value="1"/>
</dbReference>
<dbReference type="Proteomes" id="UP001549106">
    <property type="component" value="Unassembled WGS sequence"/>
</dbReference>
<evidence type="ECO:0000256" key="3">
    <source>
        <dbReference type="ARBA" id="ARBA00023270"/>
    </source>
</evidence>
<evidence type="ECO:0000313" key="5">
    <source>
        <dbReference type="EMBL" id="MET3748814.1"/>
    </source>
</evidence>
<dbReference type="Pfam" id="PF01487">
    <property type="entry name" value="DHquinase_I"/>
    <property type="match status" value="1"/>
</dbReference>
<name>A0ABV2LX76_9FIRM</name>
<dbReference type="PANTHER" id="PTHR43699">
    <property type="entry name" value="3-DEHYDROQUINATE DEHYDRATASE"/>
    <property type="match status" value="1"/>
</dbReference>
<comment type="pathway">
    <text evidence="4">Metabolic intermediate biosynthesis; chorismate biosynthesis; chorismate from D-erythrose 4-phosphate and phosphoenolpyruvate: step 3/7.</text>
</comment>
<dbReference type="NCBIfam" id="TIGR01093">
    <property type="entry name" value="aroD"/>
    <property type="match status" value="1"/>
</dbReference>
<gene>
    <name evidence="4" type="primary">aroD</name>
    <name evidence="5" type="ORF">ABID24_000030</name>
</gene>
<feature type="binding site" evidence="4">
    <location>
        <begin position="47"/>
        <end position="49"/>
    </location>
    <ligand>
        <name>3-dehydroquinate</name>
        <dbReference type="ChEBI" id="CHEBI:32364"/>
    </ligand>
</feature>
<dbReference type="InterPro" id="IPR001381">
    <property type="entry name" value="DHquinase_I"/>
</dbReference>
<dbReference type="HAMAP" id="MF_00214">
    <property type="entry name" value="AroD"/>
    <property type="match status" value="1"/>
</dbReference>
<feature type="binding site" evidence="4">
    <location>
        <position position="213"/>
    </location>
    <ligand>
        <name>3-dehydroquinate</name>
        <dbReference type="ChEBI" id="CHEBI:32364"/>
    </ligand>
</feature>
<reference evidence="5 6" key="1">
    <citation type="submission" date="2024-06" db="EMBL/GenBank/DDBJ databases">
        <title>Genomic Encyclopedia of Type Strains, Phase IV (KMG-IV): sequencing the most valuable type-strain genomes for metagenomic binning, comparative biology and taxonomic classification.</title>
        <authorList>
            <person name="Goeker M."/>
        </authorList>
    </citation>
    <scope>NUCLEOTIDE SEQUENCE [LARGE SCALE GENOMIC DNA]</scope>
    <source>
        <strain evidence="5 6">DSM 29492</strain>
    </source>
</reference>
<protein>
    <recommendedName>
        <fullName evidence="4">3-dehydroquinate dehydratase</fullName>
        <shortName evidence="4">3-dehydroquinase</shortName>
        <ecNumber evidence="4">4.2.1.10</ecNumber>
    </recommendedName>
    <alternativeName>
        <fullName evidence="4">Type I DHQase</fullName>
    </alternativeName>
    <alternativeName>
        <fullName evidence="4">Type I dehydroquinase</fullName>
        <shortName evidence="4">DHQ1</shortName>
    </alternativeName>
</protein>
<dbReference type="GO" id="GO:0003855">
    <property type="term" value="F:3-dehydroquinate dehydratase activity"/>
    <property type="evidence" value="ECO:0007669"/>
    <property type="project" value="UniProtKB-EC"/>
</dbReference>
<comment type="function">
    <text evidence="4">Involved in the third step of the chorismate pathway, which leads to the biosynthesis of aromatic amino acids. Catalyzes the cis-dehydration of 3-dehydroquinate (DHQ) and introduces the first double bond of the aromatic ring to yield 3-dehydroshikimate.</text>
</comment>
<keyword evidence="6" id="KW-1185">Reference proteome</keyword>
<dbReference type="PANTHER" id="PTHR43699:SF1">
    <property type="entry name" value="3-DEHYDROQUINATE DEHYDRATASE"/>
    <property type="match status" value="1"/>
</dbReference>
<feature type="active site" description="Proton donor/acceptor" evidence="4">
    <location>
        <position position="143"/>
    </location>
</feature>
<keyword evidence="4" id="KW-0028">Amino-acid biosynthesis</keyword>
<keyword evidence="2 4" id="KW-0456">Lyase</keyword>
<dbReference type="RefSeq" id="WP_257463652.1">
    <property type="nucleotide sequence ID" value="NZ_BAABXP010000002.1"/>
</dbReference>
<dbReference type="EMBL" id="JBEPMJ010000001">
    <property type="protein sequence ID" value="MET3748814.1"/>
    <property type="molecule type" value="Genomic_DNA"/>
</dbReference>
<keyword evidence="3 4" id="KW-0704">Schiff base</keyword>
<keyword evidence="4" id="KW-0057">Aromatic amino acid biosynthesis</keyword>
<feature type="binding site" evidence="4">
    <location>
        <position position="83"/>
    </location>
    <ligand>
        <name>3-dehydroquinate</name>
        <dbReference type="ChEBI" id="CHEBI:32364"/>
    </ligand>
</feature>
<proteinExistence type="inferred from homology"/>
<comment type="subunit">
    <text evidence="4">Homodimer.</text>
</comment>
<feature type="binding site" evidence="4">
    <location>
        <position position="236"/>
    </location>
    <ligand>
        <name>3-dehydroquinate</name>
        <dbReference type="ChEBI" id="CHEBI:32364"/>
    </ligand>
</feature>
<dbReference type="InterPro" id="IPR050146">
    <property type="entry name" value="Type-I_3-dehydroquinase"/>
</dbReference>
<organism evidence="5 6">
    <name type="scientific">Blautia caecimuris</name>
    <dbReference type="NCBI Taxonomy" id="1796615"/>
    <lineage>
        <taxon>Bacteria</taxon>
        <taxon>Bacillati</taxon>
        <taxon>Bacillota</taxon>
        <taxon>Clostridia</taxon>
        <taxon>Lachnospirales</taxon>
        <taxon>Lachnospiraceae</taxon>
        <taxon>Blautia</taxon>
    </lineage>
</organism>
<evidence type="ECO:0000256" key="4">
    <source>
        <dbReference type="HAMAP-Rule" id="MF_00214"/>
    </source>
</evidence>
<accession>A0ABV2LX76</accession>
<evidence type="ECO:0000256" key="2">
    <source>
        <dbReference type="ARBA" id="ARBA00023239"/>
    </source>
</evidence>
<comment type="similarity">
    <text evidence="4">Belongs to the type-I 3-dehydroquinase family.</text>
</comment>
<evidence type="ECO:0000313" key="6">
    <source>
        <dbReference type="Proteomes" id="UP001549106"/>
    </source>
</evidence>